<accession>A0ABU8CYM9</accession>
<dbReference type="RefSeq" id="WP_336130520.1">
    <property type="nucleotide sequence ID" value="NZ_JBANDL010000002.1"/>
</dbReference>
<evidence type="ECO:0000256" key="1">
    <source>
        <dbReference type="SAM" id="SignalP"/>
    </source>
</evidence>
<feature type="signal peptide" evidence="1">
    <location>
        <begin position="1"/>
        <end position="17"/>
    </location>
</feature>
<comment type="caution">
    <text evidence="2">The sequence shown here is derived from an EMBL/GenBank/DDBJ whole genome shotgun (WGS) entry which is preliminary data.</text>
</comment>
<protein>
    <submittedName>
        <fullName evidence="2">Uncharacterized protein</fullName>
    </submittedName>
</protein>
<keyword evidence="3" id="KW-1185">Reference proteome</keyword>
<proteinExistence type="predicted"/>
<dbReference type="EMBL" id="JBANDL010000002">
    <property type="protein sequence ID" value="MEI2453098.1"/>
    <property type="molecule type" value="Genomic_DNA"/>
</dbReference>
<reference evidence="2 3" key="1">
    <citation type="submission" date="2024-02" db="EMBL/GenBank/DDBJ databases">
        <title>Lysobacter Genome Sequencing and Mining.</title>
        <authorList>
            <person name="Bierman J."/>
            <person name="Walker M.C."/>
        </authorList>
    </citation>
    <scope>NUCLEOTIDE SEQUENCE [LARGE SCALE GENOMIC DNA]</scope>
    <source>
        <strain evidence="2 3">PB6250</strain>
    </source>
</reference>
<gene>
    <name evidence="2" type="ORF">V2J18_00245</name>
</gene>
<name>A0ABU8CYM9_9GAMM</name>
<keyword evidence="1" id="KW-0732">Signal</keyword>
<feature type="chain" id="PRO_5046827433" evidence="1">
    <location>
        <begin position="18"/>
        <end position="119"/>
    </location>
</feature>
<dbReference type="Proteomes" id="UP001387215">
    <property type="component" value="Unassembled WGS sequence"/>
</dbReference>
<sequence>MREWLFLLALTAAPAWAQTQCEAYEQAMSGVEIQFIPHLAAPPNAYSGISYSGDKLLQVQAVDLSGRKAKAMKKNGEACDCWKLLVDNCKTVYIPAKNGVFTVFDAYQRGLVFVPPAKR</sequence>
<evidence type="ECO:0000313" key="2">
    <source>
        <dbReference type="EMBL" id="MEI2453098.1"/>
    </source>
</evidence>
<evidence type="ECO:0000313" key="3">
    <source>
        <dbReference type="Proteomes" id="UP001387215"/>
    </source>
</evidence>
<organism evidence="2 3">
    <name type="scientific">Lysobacter firmicutimachus</name>
    <dbReference type="NCBI Taxonomy" id="1792846"/>
    <lineage>
        <taxon>Bacteria</taxon>
        <taxon>Pseudomonadati</taxon>
        <taxon>Pseudomonadota</taxon>
        <taxon>Gammaproteobacteria</taxon>
        <taxon>Lysobacterales</taxon>
        <taxon>Lysobacteraceae</taxon>
        <taxon>Lysobacter</taxon>
    </lineage>
</organism>